<feature type="DNA-binding region" description="OmpR/PhoB-type" evidence="9">
    <location>
        <begin position="128"/>
        <end position="225"/>
    </location>
</feature>
<evidence type="ECO:0000256" key="9">
    <source>
        <dbReference type="PROSITE-ProRule" id="PRU01091"/>
    </source>
</evidence>
<dbReference type="Gene3D" id="6.10.250.690">
    <property type="match status" value="1"/>
</dbReference>
<dbReference type="Gene3D" id="3.40.50.2300">
    <property type="match status" value="1"/>
</dbReference>
<dbReference type="AlphaFoldDB" id="A0A850HF13"/>
<evidence type="ECO:0000313" key="12">
    <source>
        <dbReference type="EMBL" id="NSK13928.1"/>
    </source>
</evidence>
<evidence type="ECO:0000313" key="13">
    <source>
        <dbReference type="EMBL" id="NVH57985.1"/>
    </source>
</evidence>
<dbReference type="GO" id="GO:0006355">
    <property type="term" value="P:regulation of DNA-templated transcription"/>
    <property type="evidence" value="ECO:0007669"/>
    <property type="project" value="InterPro"/>
</dbReference>
<dbReference type="PANTHER" id="PTHR48111">
    <property type="entry name" value="REGULATOR OF RPOS"/>
    <property type="match status" value="1"/>
</dbReference>
<dbReference type="SMART" id="SM00448">
    <property type="entry name" value="REC"/>
    <property type="match status" value="1"/>
</dbReference>
<evidence type="ECO:0000256" key="8">
    <source>
        <dbReference type="PROSITE-ProRule" id="PRU00169"/>
    </source>
</evidence>
<dbReference type="EMBL" id="JAAIUO010000002">
    <property type="protein sequence ID" value="NSK13928.1"/>
    <property type="molecule type" value="Genomic_DNA"/>
</dbReference>
<evidence type="ECO:0000259" key="10">
    <source>
        <dbReference type="PROSITE" id="PS50110"/>
    </source>
</evidence>
<dbReference type="Pfam" id="PF00486">
    <property type="entry name" value="Trans_reg_C"/>
    <property type="match status" value="1"/>
</dbReference>
<evidence type="ECO:0000313" key="14">
    <source>
        <dbReference type="Proteomes" id="UP000528555"/>
    </source>
</evidence>
<evidence type="ECO:0000256" key="1">
    <source>
        <dbReference type="ARBA" id="ARBA00018672"/>
    </source>
</evidence>
<feature type="modified residue" description="4-aspartylphosphate" evidence="8">
    <location>
        <position position="56"/>
    </location>
</feature>
<dbReference type="Pfam" id="PF00072">
    <property type="entry name" value="Response_reg"/>
    <property type="match status" value="1"/>
</dbReference>
<dbReference type="PROSITE" id="PS50110">
    <property type="entry name" value="RESPONSE_REGULATORY"/>
    <property type="match status" value="1"/>
</dbReference>
<comment type="function">
    <text evidence="7">May play the central regulatory role in sporulation. It may be an element of the effector pathway responsible for the activation of sporulation genes in response to nutritional stress. Spo0A may act in concert with spo0H (a sigma factor) to control the expression of some genes that are critical to the sporulation process.</text>
</comment>
<dbReference type="CDD" id="cd17574">
    <property type="entry name" value="REC_OmpR"/>
    <property type="match status" value="1"/>
</dbReference>
<evidence type="ECO:0000256" key="2">
    <source>
        <dbReference type="ARBA" id="ARBA00022553"/>
    </source>
</evidence>
<feature type="domain" description="Response regulatory" evidence="10">
    <location>
        <begin position="8"/>
        <end position="120"/>
    </location>
</feature>
<dbReference type="GO" id="GO:0000156">
    <property type="term" value="F:phosphorelay response regulator activity"/>
    <property type="evidence" value="ECO:0007669"/>
    <property type="project" value="TreeGrafter"/>
</dbReference>
<reference evidence="14 15" key="1">
    <citation type="journal article" date="2020" name="Cell Host Microbe">
        <title>Functional and Genomic Variation between Human-Derived Isolates of Lachnospiraceae Reveals Inter- and Intra-Species Diversity.</title>
        <authorList>
            <person name="Sorbara M.T."/>
            <person name="Littmann E.R."/>
            <person name="Fontana E."/>
            <person name="Moody T.U."/>
            <person name="Kohout C.E."/>
            <person name="Gjonbalaj M."/>
            <person name="Eaton V."/>
            <person name="Seok R."/>
            <person name="Leiner I.M."/>
            <person name="Pamer E.G."/>
        </authorList>
    </citation>
    <scope>NUCLEOTIDE SEQUENCE [LARGE SCALE GENOMIC DNA]</scope>
    <source>
        <strain evidence="13 14">MSK.17.11</strain>
        <strain evidence="12 15">MSK.17.38</strain>
    </source>
</reference>
<evidence type="ECO:0000256" key="4">
    <source>
        <dbReference type="ARBA" id="ARBA00023015"/>
    </source>
</evidence>
<dbReference type="GO" id="GO:0032993">
    <property type="term" value="C:protein-DNA complex"/>
    <property type="evidence" value="ECO:0007669"/>
    <property type="project" value="TreeGrafter"/>
</dbReference>
<dbReference type="Proteomes" id="UP000528555">
    <property type="component" value="Unassembled WGS sequence"/>
</dbReference>
<dbReference type="InterPro" id="IPR036388">
    <property type="entry name" value="WH-like_DNA-bd_sf"/>
</dbReference>
<feature type="domain" description="OmpR/PhoB-type" evidence="11">
    <location>
        <begin position="128"/>
        <end position="225"/>
    </location>
</feature>
<dbReference type="SMART" id="SM00862">
    <property type="entry name" value="Trans_reg_C"/>
    <property type="match status" value="1"/>
</dbReference>
<dbReference type="FunFam" id="3.40.50.2300:FF:000001">
    <property type="entry name" value="DNA-binding response regulator PhoB"/>
    <property type="match status" value="1"/>
</dbReference>
<dbReference type="GO" id="GO:0005829">
    <property type="term" value="C:cytosol"/>
    <property type="evidence" value="ECO:0007669"/>
    <property type="project" value="TreeGrafter"/>
</dbReference>
<keyword evidence="2 8" id="KW-0597">Phosphoprotein</keyword>
<name>A0A850HF13_9FIRM</name>
<dbReference type="RefSeq" id="WP_173814361.1">
    <property type="nucleotide sequence ID" value="NZ_JAAITX010000002.1"/>
</dbReference>
<keyword evidence="6" id="KW-0804">Transcription</keyword>
<proteinExistence type="predicted"/>
<dbReference type="Gene3D" id="1.10.10.10">
    <property type="entry name" value="Winged helix-like DNA-binding domain superfamily/Winged helix DNA-binding domain"/>
    <property type="match status" value="1"/>
</dbReference>
<keyword evidence="4" id="KW-0805">Transcription regulation</keyword>
<evidence type="ECO:0000313" key="15">
    <source>
        <dbReference type="Proteomes" id="UP000701680"/>
    </source>
</evidence>
<dbReference type="Proteomes" id="UP000701680">
    <property type="component" value="Unassembled WGS sequence"/>
</dbReference>
<evidence type="ECO:0000256" key="3">
    <source>
        <dbReference type="ARBA" id="ARBA00023012"/>
    </source>
</evidence>
<gene>
    <name evidence="13" type="ORF">G5A66_04825</name>
    <name evidence="12" type="ORF">G5A75_03375</name>
</gene>
<dbReference type="InterPro" id="IPR001867">
    <property type="entry name" value="OmpR/PhoB-type_DNA-bd"/>
</dbReference>
<keyword evidence="14" id="KW-1185">Reference proteome</keyword>
<dbReference type="EMBL" id="JAAITX010000002">
    <property type="protein sequence ID" value="NVH57985.1"/>
    <property type="molecule type" value="Genomic_DNA"/>
</dbReference>
<evidence type="ECO:0000256" key="5">
    <source>
        <dbReference type="ARBA" id="ARBA00023125"/>
    </source>
</evidence>
<keyword evidence="5 9" id="KW-0238">DNA-binding</keyword>
<dbReference type="InterPro" id="IPR001789">
    <property type="entry name" value="Sig_transdc_resp-reg_receiver"/>
</dbReference>
<evidence type="ECO:0000256" key="6">
    <source>
        <dbReference type="ARBA" id="ARBA00023163"/>
    </source>
</evidence>
<evidence type="ECO:0000256" key="7">
    <source>
        <dbReference type="ARBA" id="ARBA00024867"/>
    </source>
</evidence>
<dbReference type="InterPro" id="IPR011006">
    <property type="entry name" value="CheY-like_superfamily"/>
</dbReference>
<reference evidence="13" key="2">
    <citation type="submission" date="2020-02" db="EMBL/GenBank/DDBJ databases">
        <authorList>
            <person name="Littmann E."/>
            <person name="Sorbara M."/>
        </authorList>
    </citation>
    <scope>NUCLEOTIDE SEQUENCE</scope>
    <source>
        <strain evidence="13">MSK.17.11</strain>
        <strain evidence="12">MSK.17.38</strain>
    </source>
</reference>
<organism evidence="13 14">
    <name type="scientific">Dorea phocaeensis</name>
    <dbReference type="NCBI Taxonomy" id="2040291"/>
    <lineage>
        <taxon>Bacteria</taxon>
        <taxon>Bacillati</taxon>
        <taxon>Bacillota</taxon>
        <taxon>Clostridia</taxon>
        <taxon>Lachnospirales</taxon>
        <taxon>Lachnospiraceae</taxon>
        <taxon>Dorea</taxon>
    </lineage>
</organism>
<dbReference type="PROSITE" id="PS51755">
    <property type="entry name" value="OMPR_PHOB"/>
    <property type="match status" value="1"/>
</dbReference>
<sequence length="226" mass="25825">MVENIRIHILVVDDDRGILELVRRSLEHEGYQVDTIEDPSVVLKINLEWYQLIILDVMMPKMDGFSLCAELRNRVDCPILFLTAKSEEGDLIKGLGAGGDDYITKPFGIGELRARVAAHLRREKRERKHLLEAGGVQFQIQAKKMSYQGREIPMTKSEYAICEYLAVNLGQVFSKERIYEAVYGYDGESDASAITEHVKNIRAKCKQYGLEPIETVWGIGYRWKAE</sequence>
<dbReference type="CDD" id="cd00383">
    <property type="entry name" value="trans_reg_C"/>
    <property type="match status" value="1"/>
</dbReference>
<comment type="caution">
    <text evidence="13">The sequence shown here is derived from an EMBL/GenBank/DDBJ whole genome shotgun (WGS) entry which is preliminary data.</text>
</comment>
<dbReference type="InterPro" id="IPR039420">
    <property type="entry name" value="WalR-like"/>
</dbReference>
<dbReference type="GO" id="GO:0000976">
    <property type="term" value="F:transcription cis-regulatory region binding"/>
    <property type="evidence" value="ECO:0007669"/>
    <property type="project" value="TreeGrafter"/>
</dbReference>
<dbReference type="PANTHER" id="PTHR48111:SF2">
    <property type="entry name" value="RESPONSE REGULATOR SAER"/>
    <property type="match status" value="1"/>
</dbReference>
<accession>A0A850HF13</accession>
<dbReference type="SUPFAM" id="SSF52172">
    <property type="entry name" value="CheY-like"/>
    <property type="match status" value="1"/>
</dbReference>
<evidence type="ECO:0000259" key="11">
    <source>
        <dbReference type="PROSITE" id="PS51755"/>
    </source>
</evidence>
<keyword evidence="3" id="KW-0902">Two-component regulatory system</keyword>
<protein>
    <recommendedName>
        <fullName evidence="1">Stage 0 sporulation protein A homolog</fullName>
    </recommendedName>
</protein>